<feature type="domain" description="Heparan-alpha-glucosaminide N-acetyltransferase catalytic" evidence="2">
    <location>
        <begin position="3"/>
        <end position="226"/>
    </location>
</feature>
<feature type="transmembrane region" description="Helical" evidence="1">
    <location>
        <begin position="46"/>
        <end position="64"/>
    </location>
</feature>
<dbReference type="EMBL" id="JAAORB010000061">
    <property type="protein sequence ID" value="NHQ75976.1"/>
    <property type="molecule type" value="Genomic_DNA"/>
</dbReference>
<accession>A0A967EHA3</accession>
<dbReference type="InterPro" id="IPR012429">
    <property type="entry name" value="HGSNAT_cat"/>
</dbReference>
<name>A0A967EHA3_9RHOB</name>
<keyword evidence="1" id="KW-0472">Membrane</keyword>
<protein>
    <submittedName>
        <fullName evidence="3">DUF1624 domain-containing protein</fullName>
    </submittedName>
</protein>
<keyword evidence="1" id="KW-1133">Transmembrane helix</keyword>
<feature type="transmembrane region" description="Helical" evidence="1">
    <location>
        <begin position="76"/>
        <end position="95"/>
    </location>
</feature>
<dbReference type="RefSeq" id="WP_167200271.1">
    <property type="nucleotide sequence ID" value="NZ_JAAORB010000061.1"/>
</dbReference>
<feature type="transmembrane region" description="Helical" evidence="1">
    <location>
        <begin position="128"/>
        <end position="150"/>
    </location>
</feature>
<dbReference type="Pfam" id="PF07786">
    <property type="entry name" value="HGSNAT_cat"/>
    <property type="match status" value="1"/>
</dbReference>
<dbReference type="AlphaFoldDB" id="A0A967EHA3"/>
<comment type="caution">
    <text evidence="3">The sequence shown here is derived from an EMBL/GenBank/DDBJ whole genome shotgun (WGS) entry which is preliminary data.</text>
</comment>
<feature type="transmembrane region" description="Helical" evidence="1">
    <location>
        <begin position="12"/>
        <end position="34"/>
    </location>
</feature>
<proteinExistence type="predicted"/>
<feature type="transmembrane region" description="Helical" evidence="1">
    <location>
        <begin position="170"/>
        <end position="187"/>
    </location>
</feature>
<reference evidence="3" key="1">
    <citation type="submission" date="2020-03" db="EMBL/GenBank/DDBJ databases">
        <title>Roseovarius gahaiensis sp. nov., isolated from Gahai Saline Lake, China.</title>
        <authorList>
            <person name="Sun X."/>
        </authorList>
    </citation>
    <scope>NUCLEOTIDE SEQUENCE</scope>
    <source>
        <strain evidence="3">GH877</strain>
    </source>
</reference>
<evidence type="ECO:0000256" key="1">
    <source>
        <dbReference type="SAM" id="Phobius"/>
    </source>
</evidence>
<keyword evidence="4" id="KW-1185">Reference proteome</keyword>
<feature type="transmembrane region" description="Helical" evidence="1">
    <location>
        <begin position="101"/>
        <end position="121"/>
    </location>
</feature>
<evidence type="ECO:0000259" key="2">
    <source>
        <dbReference type="Pfam" id="PF07786"/>
    </source>
</evidence>
<evidence type="ECO:0000313" key="3">
    <source>
        <dbReference type="EMBL" id="NHQ75976.1"/>
    </source>
</evidence>
<dbReference type="Proteomes" id="UP000639775">
    <property type="component" value="Unassembled WGS sequence"/>
</dbReference>
<organism evidence="3 4">
    <name type="scientific">Roseovarius gahaiensis</name>
    <dbReference type="NCBI Taxonomy" id="2716691"/>
    <lineage>
        <taxon>Bacteria</taxon>
        <taxon>Pseudomonadati</taxon>
        <taxon>Pseudomonadota</taxon>
        <taxon>Alphaproteobacteria</taxon>
        <taxon>Rhodobacterales</taxon>
        <taxon>Roseobacteraceae</taxon>
        <taxon>Roseovarius</taxon>
    </lineage>
</organism>
<keyword evidence="1" id="KW-0812">Transmembrane</keyword>
<sequence length="237" mass="25818">MARIAAVDYARTLALLGMAIYHFTYDLALFGALPPGTATQGAWQELARLVAGSFLFLAGVSLVLAHDQGLRARAFLRRLAVVTLAAAAVSLVTWLMAPEFFVYFGILHAIALSSVIGLVFLRLPAGVTLAAAALVLAVPWLAEANGWYLQRPIWLGLAQFPRPAMDFEPVFPWTGVFLAGMGCARLATRYGLWTWLAAWRVSGRGLHLALAWPGQHSLMVYLVHQPVLFGAVYVWAK</sequence>
<gene>
    <name evidence="3" type="ORF">HAT86_16130</name>
</gene>
<evidence type="ECO:0000313" key="4">
    <source>
        <dbReference type="Proteomes" id="UP000639775"/>
    </source>
</evidence>